<accession>A0A830HRY1</accession>
<dbReference type="OrthoDB" id="495795at2759"/>
<proteinExistence type="inferred from homology"/>
<dbReference type="AlphaFoldDB" id="A0A830HRY1"/>
<feature type="region of interest" description="Disordered" evidence="4">
    <location>
        <begin position="1"/>
        <end position="28"/>
    </location>
</feature>
<dbReference type="Gene3D" id="1.10.1520.10">
    <property type="entry name" value="Ribonuclease III domain"/>
    <property type="match status" value="1"/>
</dbReference>
<name>A0A830HRY1_9CHLO</name>
<feature type="domain" description="RNase III" evidence="5">
    <location>
        <begin position="34"/>
        <end position="137"/>
    </location>
</feature>
<gene>
    <name evidence="6" type="ORF">PPROV_000695200</name>
</gene>
<dbReference type="GO" id="GO:0006396">
    <property type="term" value="P:RNA processing"/>
    <property type="evidence" value="ECO:0007669"/>
    <property type="project" value="InterPro"/>
</dbReference>
<keyword evidence="1" id="KW-0540">Nuclease</keyword>
<dbReference type="Proteomes" id="UP000660262">
    <property type="component" value="Unassembled WGS sequence"/>
</dbReference>
<comment type="caution">
    <text evidence="6">The sequence shown here is derived from an EMBL/GenBank/DDBJ whole genome shotgun (WGS) entry which is preliminary data.</text>
</comment>
<keyword evidence="2" id="KW-0255">Endonuclease</keyword>
<dbReference type="EMBL" id="BNJQ01000019">
    <property type="protein sequence ID" value="GHP08211.1"/>
    <property type="molecule type" value="Genomic_DNA"/>
</dbReference>
<dbReference type="GO" id="GO:0004525">
    <property type="term" value="F:ribonuclease III activity"/>
    <property type="evidence" value="ECO:0007669"/>
    <property type="project" value="InterPro"/>
</dbReference>
<dbReference type="InterPro" id="IPR036389">
    <property type="entry name" value="RNase_III_sf"/>
</dbReference>
<dbReference type="SUPFAM" id="SSF69065">
    <property type="entry name" value="RNase III domain-like"/>
    <property type="match status" value="1"/>
</dbReference>
<evidence type="ECO:0000313" key="7">
    <source>
        <dbReference type="Proteomes" id="UP000660262"/>
    </source>
</evidence>
<evidence type="ECO:0000256" key="4">
    <source>
        <dbReference type="SAM" id="MobiDB-lite"/>
    </source>
</evidence>
<dbReference type="InterPro" id="IPR000999">
    <property type="entry name" value="RNase_III_dom"/>
</dbReference>
<evidence type="ECO:0000313" key="6">
    <source>
        <dbReference type="EMBL" id="GHP08211.1"/>
    </source>
</evidence>
<dbReference type="Pfam" id="PF00636">
    <property type="entry name" value="Ribonuclease_3"/>
    <property type="match status" value="1"/>
</dbReference>
<keyword evidence="7" id="KW-1185">Reference proteome</keyword>
<sequence>MSSSASSKSTAKPKKIRAVKSPKDPRRRCAPASVAYVGDSVYEMHCRTVMCNHGAKLTPASLHEQTQRLVTAEAQASALRAIEGMSWLTPDENDVARWGANGSVGALPRRLRGKDGVATYRKATGFEAVVGWLHLTEQYERRDAFMQAAIDHLVSDEDL</sequence>
<dbReference type="PANTHER" id="PTHR34276">
    <property type="entry name" value="MINI-RIBONUCLEASE 3"/>
    <property type="match status" value="1"/>
</dbReference>
<evidence type="ECO:0000259" key="5">
    <source>
        <dbReference type="Pfam" id="PF00636"/>
    </source>
</evidence>
<keyword evidence="3" id="KW-0378">Hydrolase</keyword>
<dbReference type="PANTHER" id="PTHR34276:SF1">
    <property type="entry name" value="MINI-RIBONUCLEASE 3"/>
    <property type="match status" value="1"/>
</dbReference>
<feature type="compositionally biased region" description="Low complexity" evidence="4">
    <location>
        <begin position="1"/>
        <end position="10"/>
    </location>
</feature>
<protein>
    <recommendedName>
        <fullName evidence="5">RNase III domain-containing protein</fullName>
    </recommendedName>
</protein>
<dbReference type="InterPro" id="IPR008226">
    <property type="entry name" value="Mini3_fam"/>
</dbReference>
<evidence type="ECO:0000256" key="1">
    <source>
        <dbReference type="ARBA" id="ARBA00022722"/>
    </source>
</evidence>
<dbReference type="HAMAP" id="MF_01468">
    <property type="entry name" value="RNase_Mini_III"/>
    <property type="match status" value="1"/>
</dbReference>
<evidence type="ECO:0000256" key="3">
    <source>
        <dbReference type="ARBA" id="ARBA00022801"/>
    </source>
</evidence>
<feature type="compositionally biased region" description="Basic residues" evidence="4">
    <location>
        <begin position="11"/>
        <end position="28"/>
    </location>
</feature>
<evidence type="ECO:0000256" key="2">
    <source>
        <dbReference type="ARBA" id="ARBA00022759"/>
    </source>
</evidence>
<reference evidence="6" key="1">
    <citation type="submission" date="2020-10" db="EMBL/GenBank/DDBJ databases">
        <title>Unveiling of a novel bifunctional photoreceptor, Dualchrome1, isolated from a cosmopolitan green alga.</title>
        <authorList>
            <person name="Suzuki S."/>
            <person name="Kawachi M."/>
        </authorList>
    </citation>
    <scope>NUCLEOTIDE SEQUENCE</scope>
    <source>
        <strain evidence="6">NIES 2893</strain>
    </source>
</reference>
<organism evidence="6 7">
    <name type="scientific">Pycnococcus provasolii</name>
    <dbReference type="NCBI Taxonomy" id="41880"/>
    <lineage>
        <taxon>Eukaryota</taxon>
        <taxon>Viridiplantae</taxon>
        <taxon>Chlorophyta</taxon>
        <taxon>Pseudoscourfieldiophyceae</taxon>
        <taxon>Pseudoscourfieldiales</taxon>
        <taxon>Pycnococcaceae</taxon>
        <taxon>Pycnococcus</taxon>
    </lineage>
</organism>